<comment type="caution">
    <text evidence="1">The sequence shown here is derived from an EMBL/GenBank/DDBJ whole genome shotgun (WGS) entry which is preliminary data.</text>
</comment>
<keyword evidence="2" id="KW-1185">Reference proteome</keyword>
<proteinExistence type="predicted"/>
<evidence type="ECO:0000313" key="1">
    <source>
        <dbReference type="EMBL" id="KAK7503826.1"/>
    </source>
</evidence>
<reference evidence="1 2" key="1">
    <citation type="journal article" date="2023" name="Sci. Data">
        <title>Genome assembly of the Korean intertidal mud-creeper Batillaria attramentaria.</title>
        <authorList>
            <person name="Patra A.K."/>
            <person name="Ho P.T."/>
            <person name="Jun S."/>
            <person name="Lee S.J."/>
            <person name="Kim Y."/>
            <person name="Won Y.J."/>
        </authorList>
    </citation>
    <scope>NUCLEOTIDE SEQUENCE [LARGE SCALE GENOMIC DNA]</scope>
    <source>
        <strain evidence="1">Wonlab-2016</strain>
    </source>
</reference>
<sequence length="110" mass="12267">MRESNYTKRALTDARRHTCARNRSGHCQRSLIGSARFLSGPLVSTSTLHKSPKPQEVLISLAMVKVAAILKTNIPSKSIQKEFLNKLSDSLAKQFYTEITVSILLVHMTV</sequence>
<gene>
    <name evidence="1" type="ORF">BaRGS_00004949</name>
</gene>
<dbReference type="EMBL" id="JACVVK020000018">
    <property type="protein sequence ID" value="KAK7503826.1"/>
    <property type="molecule type" value="Genomic_DNA"/>
</dbReference>
<accession>A0ABD0LXA4</accession>
<evidence type="ECO:0000313" key="2">
    <source>
        <dbReference type="Proteomes" id="UP001519460"/>
    </source>
</evidence>
<dbReference type="AlphaFoldDB" id="A0ABD0LXA4"/>
<dbReference type="Proteomes" id="UP001519460">
    <property type="component" value="Unassembled WGS sequence"/>
</dbReference>
<name>A0ABD0LXA4_9CAEN</name>
<organism evidence="1 2">
    <name type="scientific">Batillaria attramentaria</name>
    <dbReference type="NCBI Taxonomy" id="370345"/>
    <lineage>
        <taxon>Eukaryota</taxon>
        <taxon>Metazoa</taxon>
        <taxon>Spiralia</taxon>
        <taxon>Lophotrochozoa</taxon>
        <taxon>Mollusca</taxon>
        <taxon>Gastropoda</taxon>
        <taxon>Caenogastropoda</taxon>
        <taxon>Sorbeoconcha</taxon>
        <taxon>Cerithioidea</taxon>
        <taxon>Batillariidae</taxon>
        <taxon>Batillaria</taxon>
    </lineage>
</organism>
<protein>
    <submittedName>
        <fullName evidence="1">Uncharacterized protein</fullName>
    </submittedName>
</protein>